<dbReference type="PROSITE" id="PS50089">
    <property type="entry name" value="ZF_RING_2"/>
    <property type="match status" value="1"/>
</dbReference>
<dbReference type="InterPro" id="IPR004170">
    <property type="entry name" value="WWE_dom"/>
</dbReference>
<evidence type="ECO:0000256" key="1">
    <source>
        <dbReference type="ARBA" id="ARBA00000900"/>
    </source>
</evidence>
<dbReference type="Proteomes" id="UP000193685">
    <property type="component" value="Unassembled WGS sequence"/>
</dbReference>
<dbReference type="RefSeq" id="XP_040725357.1">
    <property type="nucleotide sequence ID" value="XM_040870515.1"/>
</dbReference>
<dbReference type="GO" id="GO:0008270">
    <property type="term" value="F:zinc ion binding"/>
    <property type="evidence" value="ECO:0007669"/>
    <property type="project" value="UniProtKB-KW"/>
</dbReference>
<keyword evidence="5" id="KW-0808">Transferase</keyword>
<keyword evidence="7" id="KW-0863">Zinc-finger</keyword>
<keyword evidence="12" id="KW-1185">Reference proteome</keyword>
<keyword evidence="7" id="KW-0862">Zinc</keyword>
<protein>
    <recommendedName>
        <fullName evidence="4">RING-type E3 ubiquitin transferase</fullName>
        <ecNumber evidence="4">2.3.2.27</ecNumber>
    </recommendedName>
</protein>
<dbReference type="STRING" id="56484.A0A1Y2FGT0"/>
<dbReference type="GeneID" id="63787114"/>
<dbReference type="Gene3D" id="3.30.390.130">
    <property type="match status" value="1"/>
</dbReference>
<evidence type="ECO:0000256" key="5">
    <source>
        <dbReference type="ARBA" id="ARBA00022679"/>
    </source>
</evidence>
<dbReference type="Gene3D" id="3.30.720.50">
    <property type="match status" value="1"/>
</dbReference>
<dbReference type="Pfam" id="PF13639">
    <property type="entry name" value="zf-RING_2"/>
    <property type="match status" value="1"/>
</dbReference>
<keyword evidence="6" id="KW-0479">Metal-binding</keyword>
<evidence type="ECO:0000313" key="11">
    <source>
        <dbReference type="EMBL" id="ORY82486.1"/>
    </source>
</evidence>
<gene>
    <name evidence="11" type="ORF">BCR37DRAFT_387197</name>
</gene>
<dbReference type="InterPro" id="IPR039396">
    <property type="entry name" value="Deltex_C"/>
</dbReference>
<dbReference type="SUPFAM" id="SSF57850">
    <property type="entry name" value="RING/U-box"/>
    <property type="match status" value="1"/>
</dbReference>
<feature type="compositionally biased region" description="Low complexity" evidence="8">
    <location>
        <begin position="225"/>
        <end position="254"/>
    </location>
</feature>
<dbReference type="InterPro" id="IPR001841">
    <property type="entry name" value="Znf_RING"/>
</dbReference>
<name>A0A1Y2FGT0_PROLT</name>
<comment type="pathway">
    <text evidence="2">Protein modification; protein ubiquitination.</text>
</comment>
<evidence type="ECO:0000256" key="7">
    <source>
        <dbReference type="PROSITE-ProRule" id="PRU00175"/>
    </source>
</evidence>
<evidence type="ECO:0000313" key="12">
    <source>
        <dbReference type="Proteomes" id="UP000193685"/>
    </source>
</evidence>
<dbReference type="GO" id="GO:0016567">
    <property type="term" value="P:protein ubiquitination"/>
    <property type="evidence" value="ECO:0007669"/>
    <property type="project" value="UniProtKB-UniPathway"/>
</dbReference>
<feature type="domain" description="RING-type" evidence="9">
    <location>
        <begin position="119"/>
        <end position="163"/>
    </location>
</feature>
<evidence type="ECO:0000256" key="8">
    <source>
        <dbReference type="SAM" id="MobiDB-lite"/>
    </source>
</evidence>
<dbReference type="InterPro" id="IPR039399">
    <property type="entry name" value="Deltex_C_sf"/>
</dbReference>
<comment type="similarity">
    <text evidence="3">Belongs to the Deltex family.</text>
</comment>
<proteinExistence type="inferred from homology"/>
<dbReference type="InterPro" id="IPR039398">
    <property type="entry name" value="Deltex_fam"/>
</dbReference>
<dbReference type="SUPFAM" id="SSF117839">
    <property type="entry name" value="WWE domain"/>
    <property type="match status" value="1"/>
</dbReference>
<dbReference type="UniPathway" id="UPA00143"/>
<dbReference type="Pfam" id="PF18102">
    <property type="entry name" value="DTC"/>
    <property type="match status" value="1"/>
</dbReference>
<evidence type="ECO:0000259" key="9">
    <source>
        <dbReference type="PROSITE" id="PS50089"/>
    </source>
</evidence>
<dbReference type="GO" id="GO:0061630">
    <property type="term" value="F:ubiquitin protein ligase activity"/>
    <property type="evidence" value="ECO:0007669"/>
    <property type="project" value="UniProtKB-EC"/>
</dbReference>
<dbReference type="Gene3D" id="3.30.40.10">
    <property type="entry name" value="Zinc/RING finger domain, C3HC4 (zinc finger)"/>
    <property type="match status" value="1"/>
</dbReference>
<dbReference type="Pfam" id="PF02825">
    <property type="entry name" value="WWE"/>
    <property type="match status" value="1"/>
</dbReference>
<sequence length="375" mass="41708">MSFAVWQYHCDGFWQSYDQPTSDQIEAARQANVDTVELTEGIYRAPQFDYTIYEVMPFIMLQRNKETGTCRPVRRLQATIDGLGAGPKDCHAQAASTTDPLRELFEPFKSDALSADAQCNICISGFDDEEAAAIKLPKCQGHWYHADCIETWLREKQQCPYCKQIYGVLRGSCPDGHFEIRHLKKKLPGYNAKRTAGTVPSAAALTNALQSRSAAMDDDTTMSQTGTSGSDASDTTGSYPSSASSSVPVSPSKGSKAEYSSGTWMLSWTIPSGIQSSGHQNPGKFFSGTYRQAYLPDTPAFRDILKMFQIAWQRKLMFTVGRSLTREVDNVVIWAGIHCRTEWHNHGGFGWPCESYAQTVTDEFRHVGITPDQEL</sequence>
<comment type="caution">
    <text evidence="11">The sequence shown here is derived from an EMBL/GenBank/DDBJ whole genome shotgun (WGS) entry which is preliminary data.</text>
</comment>
<dbReference type="PANTHER" id="PTHR12622">
    <property type="entry name" value="DELTEX-RELATED"/>
    <property type="match status" value="1"/>
</dbReference>
<reference evidence="11 12" key="1">
    <citation type="submission" date="2016-07" db="EMBL/GenBank/DDBJ databases">
        <title>Pervasive Adenine N6-methylation of Active Genes in Fungi.</title>
        <authorList>
            <consortium name="DOE Joint Genome Institute"/>
            <person name="Mondo S.J."/>
            <person name="Dannebaum R.O."/>
            <person name="Kuo R.C."/>
            <person name="Labutti K."/>
            <person name="Haridas S."/>
            <person name="Kuo A."/>
            <person name="Salamov A."/>
            <person name="Ahrendt S.R."/>
            <person name="Lipzen A."/>
            <person name="Sullivan W."/>
            <person name="Andreopoulos W.B."/>
            <person name="Clum A."/>
            <person name="Lindquist E."/>
            <person name="Daum C."/>
            <person name="Ramamoorthy G.K."/>
            <person name="Gryganskyi A."/>
            <person name="Culley D."/>
            <person name="Magnuson J.K."/>
            <person name="James T.Y."/>
            <person name="O'Malley M.A."/>
            <person name="Stajich J.E."/>
            <person name="Spatafora J.W."/>
            <person name="Visel A."/>
            <person name="Grigoriev I.V."/>
        </authorList>
    </citation>
    <scope>NUCLEOTIDE SEQUENCE [LARGE SCALE GENOMIC DNA]</scope>
    <source>
        <strain evidence="11 12">12-1054</strain>
    </source>
</reference>
<dbReference type="OrthoDB" id="8062037at2759"/>
<dbReference type="EMBL" id="MCFI01000009">
    <property type="protein sequence ID" value="ORY82486.1"/>
    <property type="molecule type" value="Genomic_DNA"/>
</dbReference>
<evidence type="ECO:0000259" key="10">
    <source>
        <dbReference type="PROSITE" id="PS50918"/>
    </source>
</evidence>
<evidence type="ECO:0000256" key="2">
    <source>
        <dbReference type="ARBA" id="ARBA00004906"/>
    </source>
</evidence>
<feature type="region of interest" description="Disordered" evidence="8">
    <location>
        <begin position="213"/>
        <end position="254"/>
    </location>
</feature>
<dbReference type="PROSITE" id="PS50918">
    <property type="entry name" value="WWE"/>
    <property type="match status" value="1"/>
</dbReference>
<feature type="domain" description="WWE" evidence="10">
    <location>
        <begin position="1"/>
        <end position="75"/>
    </location>
</feature>
<comment type="catalytic activity">
    <reaction evidence="1">
        <text>S-ubiquitinyl-[E2 ubiquitin-conjugating enzyme]-L-cysteine + [acceptor protein]-L-lysine = [E2 ubiquitin-conjugating enzyme]-L-cysteine + N(6)-ubiquitinyl-[acceptor protein]-L-lysine.</text>
        <dbReference type="EC" id="2.3.2.27"/>
    </reaction>
</comment>
<evidence type="ECO:0000256" key="3">
    <source>
        <dbReference type="ARBA" id="ARBA00009413"/>
    </source>
</evidence>
<evidence type="ECO:0000256" key="6">
    <source>
        <dbReference type="ARBA" id="ARBA00022723"/>
    </source>
</evidence>
<organism evidence="11 12">
    <name type="scientific">Protomyces lactucae-debilis</name>
    <dbReference type="NCBI Taxonomy" id="2754530"/>
    <lineage>
        <taxon>Eukaryota</taxon>
        <taxon>Fungi</taxon>
        <taxon>Dikarya</taxon>
        <taxon>Ascomycota</taxon>
        <taxon>Taphrinomycotina</taxon>
        <taxon>Taphrinomycetes</taxon>
        <taxon>Taphrinales</taxon>
        <taxon>Protomycetaceae</taxon>
        <taxon>Protomyces</taxon>
    </lineage>
</organism>
<dbReference type="AlphaFoldDB" id="A0A1Y2FGT0"/>
<dbReference type="InterPro" id="IPR037197">
    <property type="entry name" value="WWE_dom_sf"/>
</dbReference>
<accession>A0A1Y2FGT0</accession>
<evidence type="ECO:0000256" key="4">
    <source>
        <dbReference type="ARBA" id="ARBA00012483"/>
    </source>
</evidence>
<dbReference type="InterPro" id="IPR013083">
    <property type="entry name" value="Znf_RING/FYVE/PHD"/>
</dbReference>
<dbReference type="EC" id="2.3.2.27" evidence="4"/>